<dbReference type="Proteomes" id="UP000237684">
    <property type="component" value="Unassembled WGS sequence"/>
</dbReference>
<dbReference type="InParanoid" id="A0A2S8STT7"/>
<evidence type="ECO:0000256" key="2">
    <source>
        <dbReference type="ARBA" id="ARBA00023136"/>
    </source>
</evidence>
<comment type="subcellular location">
    <subcellularLocation>
        <location evidence="1">Cell outer membrane</location>
    </subcellularLocation>
</comment>
<dbReference type="Gene3D" id="3.30.1330.60">
    <property type="entry name" value="OmpA-like domain"/>
    <property type="match status" value="1"/>
</dbReference>
<keyword evidence="3" id="KW-0998">Cell outer membrane</keyword>
<dbReference type="RefSeq" id="WP_105483307.1">
    <property type="nucleotide sequence ID" value="NZ_NIGF01000006.1"/>
</dbReference>
<dbReference type="PANTHER" id="PTHR30329:SF21">
    <property type="entry name" value="LIPOPROTEIN YIAD-RELATED"/>
    <property type="match status" value="1"/>
</dbReference>
<dbReference type="GO" id="GO:0009279">
    <property type="term" value="C:cell outer membrane"/>
    <property type="evidence" value="ECO:0007669"/>
    <property type="project" value="UniProtKB-SubCell"/>
</dbReference>
<reference evidence="6 7" key="1">
    <citation type="journal article" date="2018" name="Syst. Appl. Microbiol.">
        <title>Abditibacterium utsteinense sp. nov., the first cultivated member of candidate phylum FBP, isolated from ice-free Antarctic soil samples.</title>
        <authorList>
            <person name="Tahon G."/>
            <person name="Tytgat B."/>
            <person name="Lebbe L."/>
            <person name="Carlier A."/>
            <person name="Willems A."/>
        </authorList>
    </citation>
    <scope>NUCLEOTIDE SEQUENCE [LARGE SCALE GENOMIC DNA]</scope>
    <source>
        <strain evidence="6 7">LMG 29911</strain>
    </source>
</reference>
<comment type="caution">
    <text evidence="6">The sequence shown here is derived from an EMBL/GenBank/DDBJ whole genome shotgun (WGS) entry which is preliminary data.</text>
</comment>
<sequence>MKLTPVGKVVSLILVAGVAGGTLRYWNKLAPQAATKNTVVPGKIDLPNANTGATNFAETAFNAAGDEPGCTTKPEVRLLGYAWNAQMGMLLATGGAQATRGSLMCKNGVNFKWSRQDDNGKLQEALVSFATELSRGTENPQKGAHFVTIMGDGAAAFIKPLNDSLRRIGPGYGAKIVDAIGYSRGEDKFMGPAAWRESPEASRGGVVAGVLRDGDWNIAQKWLGDNGLKTNPDEKTYDPDALNWIAASDYIDAAEKYVAGYSETRPVVKNGVKTGETKTLNIDGVVTWTPGDVTIAKKKGGLVSIISTREYSSQMPCVVIGIDKWCKQNRGTVESMIKAIAEGGQQIQSSPAALRRGSQIAANLFKEPGADAAYWEKYFKGTREKDATGEMVELGGSSVNNLADSLISFGLVPGSANLVATTYTVFGNLVSSQYPEFVPKIDPASDVVDGSYLQGIERRLSVPQRQQTRVLVAKARPVYKARKVAGKIVGRRSWNIQFVAGKATFTPQSKALLDQLSRDLLIAGGTSVEVHGHTDNLGNPATSMPLSEARAFAVQNWLQRRSPLNFPAGRVRVFAHGETQPLVPNSSDQNRAKNRRVEIVLRSA</sequence>
<dbReference type="PANTHER" id="PTHR30329">
    <property type="entry name" value="STATOR ELEMENT OF FLAGELLAR MOTOR COMPLEX"/>
    <property type="match status" value="1"/>
</dbReference>
<feature type="domain" description="OmpA-like" evidence="5">
    <location>
        <begin position="485"/>
        <end position="604"/>
    </location>
</feature>
<evidence type="ECO:0000256" key="3">
    <source>
        <dbReference type="ARBA" id="ARBA00023237"/>
    </source>
</evidence>
<dbReference type="InterPro" id="IPR050330">
    <property type="entry name" value="Bact_OuterMem_StrucFunc"/>
</dbReference>
<evidence type="ECO:0000259" key="5">
    <source>
        <dbReference type="PROSITE" id="PS51123"/>
    </source>
</evidence>
<evidence type="ECO:0000313" key="6">
    <source>
        <dbReference type="EMBL" id="PQV64159.1"/>
    </source>
</evidence>
<dbReference type="OrthoDB" id="9763897at2"/>
<dbReference type="AlphaFoldDB" id="A0A2S8STT7"/>
<accession>A0A2S8STT7</accession>
<dbReference type="SUPFAM" id="SSF103088">
    <property type="entry name" value="OmpA-like"/>
    <property type="match status" value="1"/>
</dbReference>
<gene>
    <name evidence="6" type="ORF">B1R32_1063</name>
</gene>
<keyword evidence="2 4" id="KW-0472">Membrane</keyword>
<evidence type="ECO:0000313" key="7">
    <source>
        <dbReference type="Proteomes" id="UP000237684"/>
    </source>
</evidence>
<evidence type="ECO:0000256" key="4">
    <source>
        <dbReference type="PROSITE-ProRule" id="PRU00473"/>
    </source>
</evidence>
<dbReference type="EMBL" id="NIGF01000006">
    <property type="protein sequence ID" value="PQV64159.1"/>
    <property type="molecule type" value="Genomic_DNA"/>
</dbReference>
<dbReference type="InterPro" id="IPR006665">
    <property type="entry name" value="OmpA-like"/>
</dbReference>
<proteinExistence type="predicted"/>
<protein>
    <submittedName>
        <fullName evidence="6">Outer membrane protein OmpA</fullName>
    </submittedName>
</protein>
<name>A0A2S8STT7_9BACT</name>
<evidence type="ECO:0000256" key="1">
    <source>
        <dbReference type="ARBA" id="ARBA00004442"/>
    </source>
</evidence>
<dbReference type="InterPro" id="IPR036737">
    <property type="entry name" value="OmpA-like_sf"/>
</dbReference>
<dbReference type="Pfam" id="PF00691">
    <property type="entry name" value="OmpA"/>
    <property type="match status" value="1"/>
</dbReference>
<dbReference type="PROSITE" id="PS51123">
    <property type="entry name" value="OMPA_2"/>
    <property type="match status" value="1"/>
</dbReference>
<dbReference type="CDD" id="cd07185">
    <property type="entry name" value="OmpA_C-like"/>
    <property type="match status" value="1"/>
</dbReference>
<keyword evidence="7" id="KW-1185">Reference proteome</keyword>
<dbReference type="PRINTS" id="PR01021">
    <property type="entry name" value="OMPADOMAIN"/>
</dbReference>
<dbReference type="InterPro" id="IPR006664">
    <property type="entry name" value="OMP_bac"/>
</dbReference>
<organism evidence="6 7">
    <name type="scientific">Abditibacterium utsteinense</name>
    <dbReference type="NCBI Taxonomy" id="1960156"/>
    <lineage>
        <taxon>Bacteria</taxon>
        <taxon>Pseudomonadati</taxon>
        <taxon>Abditibacteriota</taxon>
        <taxon>Abditibacteriia</taxon>
        <taxon>Abditibacteriales</taxon>
        <taxon>Abditibacteriaceae</taxon>
        <taxon>Abditibacterium</taxon>
    </lineage>
</organism>
<dbReference type="Gene3D" id="3.40.190.10">
    <property type="entry name" value="Periplasmic binding protein-like II"/>
    <property type="match status" value="1"/>
</dbReference>